<accession>A0A085K2M2</accession>
<evidence type="ECO:0000313" key="4">
    <source>
        <dbReference type="Proteomes" id="UP000515377"/>
    </source>
</evidence>
<organism evidence="2 4">
    <name type="scientific">Sphingobium yanoikuyae</name>
    <name type="common">Sphingomonas yanoikuyae</name>
    <dbReference type="NCBI Taxonomy" id="13690"/>
    <lineage>
        <taxon>Bacteria</taxon>
        <taxon>Pseudomonadati</taxon>
        <taxon>Pseudomonadota</taxon>
        <taxon>Alphaproteobacteria</taxon>
        <taxon>Sphingomonadales</taxon>
        <taxon>Sphingomonadaceae</taxon>
        <taxon>Sphingobium</taxon>
    </lineage>
</organism>
<dbReference type="AlphaFoldDB" id="A0A085K2M2"/>
<evidence type="ECO:0000313" key="1">
    <source>
        <dbReference type="EMBL" id="AYO80213.1"/>
    </source>
</evidence>
<gene>
    <name evidence="1" type="ORF">EBF16_27125</name>
    <name evidence="2" type="ORF">H3V42_04245</name>
</gene>
<evidence type="ECO:0000313" key="3">
    <source>
        <dbReference type="Proteomes" id="UP000280708"/>
    </source>
</evidence>
<dbReference type="EMBL" id="CP060122">
    <property type="protein sequence ID" value="QNG46859.1"/>
    <property type="molecule type" value="Genomic_DNA"/>
</dbReference>
<proteinExistence type="predicted"/>
<reference evidence="2 4" key="2">
    <citation type="submission" date="2020-07" db="EMBL/GenBank/DDBJ databases">
        <title>Whole genome sequence of Sphingobium yanoikuyae A3.</title>
        <authorList>
            <person name="Han S.-S."/>
        </authorList>
    </citation>
    <scope>NUCLEOTIDE SEQUENCE [LARGE SCALE GENOMIC DNA]</scope>
    <source>
        <strain evidence="2 4">A3</strain>
    </source>
</reference>
<protein>
    <submittedName>
        <fullName evidence="2">Uncharacterized protein</fullName>
    </submittedName>
</protein>
<reference evidence="1 3" key="1">
    <citation type="submission" date="2018-10" db="EMBL/GenBank/DDBJ databases">
        <title>Characterization and genome analysis of a novel bacterium Sphingobium yanoikuyae SJTF8 capable of degrading PAHs.</title>
        <authorList>
            <person name="Yin C."/>
            <person name="Xiong W."/>
            <person name="Liang R."/>
        </authorList>
    </citation>
    <scope>NUCLEOTIDE SEQUENCE [LARGE SCALE GENOMIC DNA]</scope>
    <source>
        <strain evidence="1 3">SJTF8</strain>
    </source>
</reference>
<dbReference type="RefSeq" id="WP_029547616.1">
    <property type="nucleotide sequence ID" value="NZ_CAIGKD010000009.1"/>
</dbReference>
<evidence type="ECO:0000313" key="2">
    <source>
        <dbReference type="EMBL" id="QNG46859.1"/>
    </source>
</evidence>
<name>A0A085K2M2_SPHYA</name>
<sequence length="59" mass="6461">MTALVIAKSPDTFADGNHKATIFGNYAYGNAIQGLSLVFDRTAARWVMPNMRMTVPQNS</sequence>
<dbReference type="Proteomes" id="UP000280708">
    <property type="component" value="Chromosome"/>
</dbReference>
<dbReference type="EMBL" id="CP033230">
    <property type="protein sequence ID" value="AYO80213.1"/>
    <property type="molecule type" value="Genomic_DNA"/>
</dbReference>
<dbReference type="Proteomes" id="UP000515377">
    <property type="component" value="Chromosome"/>
</dbReference>